<reference evidence="2 3" key="1">
    <citation type="submission" date="2015-09" db="EMBL/GenBank/DDBJ databases">
        <title>Host preference determinants of Valsa canker pathogens revealed by comparative genomics.</title>
        <authorList>
            <person name="Yin Z."/>
            <person name="Huang L."/>
        </authorList>
    </citation>
    <scope>NUCLEOTIDE SEQUENCE [LARGE SCALE GENOMIC DNA]</scope>
    <source>
        <strain evidence="2 3">SXYLt</strain>
    </source>
</reference>
<evidence type="ECO:0000256" key="1">
    <source>
        <dbReference type="SAM" id="MobiDB-lite"/>
    </source>
</evidence>
<evidence type="ECO:0000313" key="2">
    <source>
        <dbReference type="EMBL" id="ROW04955.1"/>
    </source>
</evidence>
<name>A0A423WNG8_9PEZI</name>
<evidence type="ECO:0000313" key="3">
    <source>
        <dbReference type="Proteomes" id="UP000285146"/>
    </source>
</evidence>
<dbReference type="Proteomes" id="UP000285146">
    <property type="component" value="Unassembled WGS sequence"/>
</dbReference>
<comment type="caution">
    <text evidence="2">The sequence shown here is derived from an EMBL/GenBank/DDBJ whole genome shotgun (WGS) entry which is preliminary data.</text>
</comment>
<dbReference type="AlphaFoldDB" id="A0A423WNG8"/>
<accession>A0A423WNG8</accession>
<keyword evidence="3" id="KW-1185">Reference proteome</keyword>
<proteinExistence type="predicted"/>
<organism evidence="2 3">
    <name type="scientific">Cytospora leucostoma</name>
    <dbReference type="NCBI Taxonomy" id="1230097"/>
    <lineage>
        <taxon>Eukaryota</taxon>
        <taxon>Fungi</taxon>
        <taxon>Dikarya</taxon>
        <taxon>Ascomycota</taxon>
        <taxon>Pezizomycotina</taxon>
        <taxon>Sordariomycetes</taxon>
        <taxon>Sordariomycetidae</taxon>
        <taxon>Diaporthales</taxon>
        <taxon>Cytosporaceae</taxon>
        <taxon>Cytospora</taxon>
    </lineage>
</organism>
<feature type="region of interest" description="Disordered" evidence="1">
    <location>
        <begin position="187"/>
        <end position="208"/>
    </location>
</feature>
<gene>
    <name evidence="2" type="ORF">VPNG_07039</name>
</gene>
<dbReference type="InParanoid" id="A0A423WNG8"/>
<protein>
    <submittedName>
        <fullName evidence="2">Uncharacterized protein</fullName>
    </submittedName>
</protein>
<dbReference type="EMBL" id="LKEB01000046">
    <property type="protein sequence ID" value="ROW04955.1"/>
    <property type="molecule type" value="Genomic_DNA"/>
</dbReference>
<sequence length="208" mass="22505">MPGMTGEPELLNGVNSRATCGRVIIQNTSMFDKLGSRGVMNTQGYGGPGRPPFHVIARDAGDIGSLTAPSTTAPGVANPHTNLPALFVKAVVDIGNQKANLRVDLNDEVCAMHRHIRDCPLRDGSHKGLDDVFADGLKNRRDQYAFFREWLRSFIEARLEPEEASQYVAAVDSDINTQTKVVLDRELPLTPAPGTPGGRAQTIGWVST</sequence>